<dbReference type="SMART" id="SM00028">
    <property type="entry name" value="TPR"/>
    <property type="match status" value="2"/>
</dbReference>
<protein>
    <submittedName>
        <fullName evidence="3">Uncharacterized protein</fullName>
    </submittedName>
</protein>
<keyword evidence="1" id="KW-0802">TPR repeat</keyword>
<feature type="compositionally biased region" description="Low complexity" evidence="2">
    <location>
        <begin position="126"/>
        <end position="144"/>
    </location>
</feature>
<gene>
    <name evidence="3" type="ORF">EVOR1521_LOCUS29980</name>
</gene>
<evidence type="ECO:0000256" key="1">
    <source>
        <dbReference type="PROSITE-ProRule" id="PRU00339"/>
    </source>
</evidence>
<reference evidence="3" key="1">
    <citation type="submission" date="2023-08" db="EMBL/GenBank/DDBJ databases">
        <authorList>
            <person name="Chen Y."/>
            <person name="Shah S."/>
            <person name="Dougan E. K."/>
            <person name="Thang M."/>
            <person name="Chan C."/>
        </authorList>
    </citation>
    <scope>NUCLEOTIDE SEQUENCE</scope>
</reference>
<dbReference type="PROSITE" id="PS50005">
    <property type="entry name" value="TPR"/>
    <property type="match status" value="1"/>
</dbReference>
<evidence type="ECO:0000313" key="4">
    <source>
        <dbReference type="Proteomes" id="UP001178507"/>
    </source>
</evidence>
<dbReference type="EMBL" id="CAUJNA010003730">
    <property type="protein sequence ID" value="CAJ1408707.1"/>
    <property type="molecule type" value="Genomic_DNA"/>
</dbReference>
<dbReference type="Gene3D" id="1.25.40.10">
    <property type="entry name" value="Tetratricopeptide repeat domain"/>
    <property type="match status" value="1"/>
</dbReference>
<proteinExistence type="predicted"/>
<dbReference type="Proteomes" id="UP001178507">
    <property type="component" value="Unassembled WGS sequence"/>
</dbReference>
<evidence type="ECO:0000313" key="3">
    <source>
        <dbReference type="EMBL" id="CAJ1408707.1"/>
    </source>
</evidence>
<evidence type="ECO:0000256" key="2">
    <source>
        <dbReference type="SAM" id="MobiDB-lite"/>
    </source>
</evidence>
<dbReference type="InterPro" id="IPR019734">
    <property type="entry name" value="TPR_rpt"/>
</dbReference>
<feature type="repeat" description="TPR" evidence="1">
    <location>
        <begin position="951"/>
        <end position="984"/>
    </location>
</feature>
<dbReference type="AlphaFoldDB" id="A0AA36JM07"/>
<sequence>MRVQISTVSEGNGHGTWSLELDVDTDMRVAELKVLLSGQHGLVLSRDTKVLGKRASGVMVTLDDDARVSKDMLLRGVAVPKSAKVPEAAMVATPVQKFLDRSDANHLRALPLQSPSRESGYTRAQPLAKGPATKAAAKAQPIQPKEQRRSWLRIAQNVWPRIPVPSMPKGGSYLVDAGKALAQVMGALSEEPVQQQLDAIFKSCGTGGTQLEPSATGIANVVQMIMDVSKLVVRSSRPSLCKFGFGDGSLKSFSHCVRAMEEASALEDISIMLGSFQFVVWMGPATDQTARPPRKQPVRAIPSSVFLAFAHHAALPPLERQMSSYARTLAFVDMMLREYGKAAGEAWSKPEPLRPPVVVWVLGNPACEDVARSGHFEDAAGFLSGEDRLRIYFGSDLGLQSGSRVKFLTQPIRPDLVLFLNTDFQGLSRLQQLLPDCLKSGESKPPVLAFSSRSELEAETLAAFFERFSQPILRKVRNPFSGMAGGSKMKYDENGWVTAVQHLPEQLEAEMKTFGESLGNTALKQETDGAEQSKRSPAVFWGILDLKYDPCLPLEKRVKVLETGDGRSSKFSGYGAAIKESFRADKKLEETLHRAVLVENKKLTHDFFVEAGYAHLMPKQLCFKRLYHDMLASSIIQGLQLSDNGHPGRSGCSCVLKLCNRARGAGCIPVQATDLDIALERLLTMPENVGEWLREQDADFPVTCKWGCFEEQVRHWWSNECPVFVAEELCHSAPVEQEGRQFDATMRVGFSLHRVEEPAVEEEESEELSSGFETQTVDPFAAEPDIAWPGEARPGSLTIEWLGGYWKLPAEDTSCEDISARIISKARQGTAPVDKQQLHEVYACLGESVQQVFTNASLSPQTLLRRYPTMNELGAFIAARLACSMRIRDVNKSNMVLGLAQQANARCEGPCSKCVASYIHRNFGVFESLMGRWNKSADHFQKAISSMPTNATARYLLGMQCLEVEHWTAAVAHFEDSLQLDPDFKAPWVNLGVAFLRLREWKQVIRASDAGLHRHPNTAHCFYNKGLAHFFMALEEEQARLRAVNVLALQTHSMCMGDRSLEMPC</sequence>
<name>A0AA36JM07_9DINO</name>
<dbReference type="InterPro" id="IPR011990">
    <property type="entry name" value="TPR-like_helical_dom_sf"/>
</dbReference>
<accession>A0AA36JM07</accession>
<comment type="caution">
    <text evidence="3">The sequence shown here is derived from an EMBL/GenBank/DDBJ whole genome shotgun (WGS) entry which is preliminary data.</text>
</comment>
<keyword evidence="4" id="KW-1185">Reference proteome</keyword>
<feature type="region of interest" description="Disordered" evidence="2">
    <location>
        <begin position="113"/>
        <end position="147"/>
    </location>
</feature>
<dbReference type="SUPFAM" id="SSF48452">
    <property type="entry name" value="TPR-like"/>
    <property type="match status" value="1"/>
</dbReference>
<organism evidence="3 4">
    <name type="scientific">Effrenium voratum</name>
    <dbReference type="NCBI Taxonomy" id="2562239"/>
    <lineage>
        <taxon>Eukaryota</taxon>
        <taxon>Sar</taxon>
        <taxon>Alveolata</taxon>
        <taxon>Dinophyceae</taxon>
        <taxon>Suessiales</taxon>
        <taxon>Symbiodiniaceae</taxon>
        <taxon>Effrenium</taxon>
    </lineage>
</organism>